<keyword evidence="2" id="KW-1185">Reference proteome</keyword>
<evidence type="ECO:0008006" key="3">
    <source>
        <dbReference type="Google" id="ProtNLM"/>
    </source>
</evidence>
<dbReference type="InterPro" id="IPR023214">
    <property type="entry name" value="HAD_sf"/>
</dbReference>
<sequence>MTDLIVFDVDKTLVKGNLHEIIIKYWVGENKSRVLSHSIFSYFVKLLPHSMLRRKFEYFPINLISEEDFKKLTINVIDQSMLINTEVLRRINRYKNKGVAIALVTAAPTKVVRHLSLHFEIPVYASKSFLGVIYDDLLAKKSKVYGKLTAQGYIIRSIYSDSHLDFKIGSKNFLISDAFKIEKPL</sequence>
<protein>
    <recommendedName>
        <fullName evidence="3">Haloacid dehalogenase-like hydrolase</fullName>
    </recommendedName>
</protein>
<evidence type="ECO:0000313" key="1">
    <source>
        <dbReference type="EMBL" id="PVE44150.1"/>
    </source>
</evidence>
<dbReference type="InterPro" id="IPR036412">
    <property type="entry name" value="HAD-like_sf"/>
</dbReference>
<dbReference type="Pfam" id="PF12710">
    <property type="entry name" value="HAD"/>
    <property type="match status" value="1"/>
</dbReference>
<dbReference type="RefSeq" id="WP_083451340.1">
    <property type="nucleotide sequence ID" value="NZ_LFYT02000003.1"/>
</dbReference>
<dbReference type="Gene3D" id="3.40.50.1000">
    <property type="entry name" value="HAD superfamily/HAD-like"/>
    <property type="match status" value="1"/>
</dbReference>
<dbReference type="SUPFAM" id="SSF56784">
    <property type="entry name" value="HAD-like"/>
    <property type="match status" value="1"/>
</dbReference>
<dbReference type="EMBL" id="LFYT02000003">
    <property type="protein sequence ID" value="PVE44150.1"/>
    <property type="molecule type" value="Genomic_DNA"/>
</dbReference>
<proteinExistence type="predicted"/>
<organism evidence="1 2">
    <name type="scientific">Limnohabitans planktonicus II-D5</name>
    <dbReference type="NCBI Taxonomy" id="1293045"/>
    <lineage>
        <taxon>Bacteria</taxon>
        <taxon>Pseudomonadati</taxon>
        <taxon>Pseudomonadota</taxon>
        <taxon>Betaproteobacteria</taxon>
        <taxon>Burkholderiales</taxon>
        <taxon>Comamonadaceae</taxon>
        <taxon>Limnohabitans</taxon>
    </lineage>
</organism>
<evidence type="ECO:0000313" key="2">
    <source>
        <dbReference type="Proteomes" id="UP000037507"/>
    </source>
</evidence>
<reference evidence="1" key="1">
    <citation type="submission" date="2017-04" db="EMBL/GenBank/DDBJ databases">
        <title>Unexpected and diverse lifestyles within the genus Limnohabitans.</title>
        <authorList>
            <person name="Kasalicky V."/>
            <person name="Mehrshad M."/>
            <person name="Andrei S.-A."/>
            <person name="Salcher M."/>
            <person name="Kratochvilova H."/>
            <person name="Simek K."/>
            <person name="Ghai R."/>
        </authorList>
    </citation>
    <scope>NUCLEOTIDE SEQUENCE [LARGE SCALE GENOMIC DNA]</scope>
    <source>
        <strain evidence="1">II-D5</strain>
    </source>
</reference>
<gene>
    <name evidence="1" type="ORF">H663_004165</name>
</gene>
<dbReference type="AlphaFoldDB" id="A0A2T7UHI3"/>
<accession>A0A2T7UHI3</accession>
<name>A0A2T7UHI3_9BURK</name>
<comment type="caution">
    <text evidence="1">The sequence shown here is derived from an EMBL/GenBank/DDBJ whole genome shotgun (WGS) entry which is preliminary data.</text>
</comment>
<dbReference type="Proteomes" id="UP000037507">
    <property type="component" value="Unassembled WGS sequence"/>
</dbReference>
<dbReference type="OrthoDB" id="9180890at2"/>